<reference evidence="3" key="1">
    <citation type="journal article" date="2013" name="Genome Announc.">
        <title>Draft genome sequence of the grapevine dieback fungus Eutypa lata UCR-EL1.</title>
        <authorList>
            <person name="Blanco-Ulate B."/>
            <person name="Rolshausen P.E."/>
            <person name="Cantu D."/>
        </authorList>
    </citation>
    <scope>NUCLEOTIDE SEQUENCE [LARGE SCALE GENOMIC DNA]</scope>
    <source>
        <strain evidence="3">UCR-EL1</strain>
    </source>
</reference>
<accession>M7TQN2</accession>
<name>M7TQN2_EUTLA</name>
<dbReference type="InterPro" id="IPR011059">
    <property type="entry name" value="Metal-dep_hydrolase_composite"/>
</dbReference>
<dbReference type="SUPFAM" id="SSF51556">
    <property type="entry name" value="Metallo-dependent hydrolases"/>
    <property type="match status" value="1"/>
</dbReference>
<dbReference type="Proteomes" id="UP000012174">
    <property type="component" value="Unassembled WGS sequence"/>
</dbReference>
<dbReference type="Gene3D" id="2.30.40.10">
    <property type="entry name" value="Urease, subunit C, domain 1"/>
    <property type="match status" value="1"/>
</dbReference>
<dbReference type="GO" id="GO:0016810">
    <property type="term" value="F:hydrolase activity, acting on carbon-nitrogen (but not peptide) bonds"/>
    <property type="evidence" value="ECO:0007669"/>
    <property type="project" value="InterPro"/>
</dbReference>
<keyword evidence="3" id="KW-1185">Reference proteome</keyword>
<dbReference type="InterPro" id="IPR051781">
    <property type="entry name" value="Metallo-dep_Hydrolase"/>
</dbReference>
<dbReference type="EMBL" id="KB706144">
    <property type="protein sequence ID" value="EMR69005.1"/>
    <property type="molecule type" value="Genomic_DNA"/>
</dbReference>
<dbReference type="STRING" id="1287681.M7TQN2"/>
<dbReference type="eggNOG" id="ENOG502SK4S">
    <property type="taxonomic scope" value="Eukaryota"/>
</dbReference>
<keyword evidence="2" id="KW-0378">Hydrolase</keyword>
<dbReference type="HOGENOM" id="CLU_102907_0_0_1"/>
<evidence type="ECO:0000313" key="3">
    <source>
        <dbReference type="Proteomes" id="UP000012174"/>
    </source>
</evidence>
<proteinExistence type="predicted"/>
<feature type="domain" description="Amidohydrolase-related" evidence="1">
    <location>
        <begin position="70"/>
        <end position="195"/>
    </location>
</feature>
<dbReference type="AlphaFoldDB" id="M7TQN2"/>
<dbReference type="InterPro" id="IPR032466">
    <property type="entry name" value="Metal_Hydrolase"/>
</dbReference>
<dbReference type="OrthoDB" id="5595695at2759"/>
<sequence length="202" mass="21663">MSAYSQAVVSLTDGIQHVPDDGILSACTIASLKEHVQFSTPTMNTFKLGYTDPAIAAFLGRTNRTTRNYENVIENVKRLHAAGISLLAGTDAVGSNIRWDHELLIVGGDIVLGIDIPFGRTLHNELSSLVNEVGLTTVEALRAATIEPAKWHHLTDRGSIEVGKRADLFLLNSNPLVNISNTLDIARVWAGGVAVVKVATLA</sequence>
<evidence type="ECO:0000313" key="2">
    <source>
        <dbReference type="EMBL" id="EMR69005.1"/>
    </source>
</evidence>
<dbReference type="Pfam" id="PF01979">
    <property type="entry name" value="Amidohydro_1"/>
    <property type="match status" value="1"/>
</dbReference>
<protein>
    <submittedName>
        <fullName evidence="2">Putative amidohydrolase protein</fullName>
    </submittedName>
</protein>
<dbReference type="PANTHER" id="PTHR43135:SF3">
    <property type="entry name" value="ALPHA-D-RIBOSE 1-METHYLPHOSPHONATE 5-TRIPHOSPHATE DIPHOSPHATASE"/>
    <property type="match status" value="1"/>
</dbReference>
<dbReference type="InterPro" id="IPR006680">
    <property type="entry name" value="Amidohydro-rel"/>
</dbReference>
<gene>
    <name evidence="2" type="ORF">UCREL1_3980</name>
</gene>
<dbReference type="Gene3D" id="3.20.20.140">
    <property type="entry name" value="Metal-dependent hydrolases"/>
    <property type="match status" value="2"/>
</dbReference>
<dbReference type="KEGG" id="ela:UCREL1_3980"/>
<dbReference type="PANTHER" id="PTHR43135">
    <property type="entry name" value="ALPHA-D-RIBOSE 1-METHYLPHOSPHONATE 5-TRIPHOSPHATE DIPHOSPHATASE"/>
    <property type="match status" value="1"/>
</dbReference>
<dbReference type="SUPFAM" id="SSF51338">
    <property type="entry name" value="Composite domain of metallo-dependent hydrolases"/>
    <property type="match status" value="1"/>
</dbReference>
<organism evidence="2 3">
    <name type="scientific">Eutypa lata (strain UCR-EL1)</name>
    <name type="common">Grapevine dieback disease fungus</name>
    <name type="synonym">Eutypa armeniacae</name>
    <dbReference type="NCBI Taxonomy" id="1287681"/>
    <lineage>
        <taxon>Eukaryota</taxon>
        <taxon>Fungi</taxon>
        <taxon>Dikarya</taxon>
        <taxon>Ascomycota</taxon>
        <taxon>Pezizomycotina</taxon>
        <taxon>Sordariomycetes</taxon>
        <taxon>Xylariomycetidae</taxon>
        <taxon>Xylariales</taxon>
        <taxon>Diatrypaceae</taxon>
        <taxon>Eutypa</taxon>
    </lineage>
</organism>
<evidence type="ECO:0000259" key="1">
    <source>
        <dbReference type="Pfam" id="PF01979"/>
    </source>
</evidence>